<evidence type="ECO:0000259" key="3">
    <source>
        <dbReference type="Pfam" id="PF23559"/>
    </source>
</evidence>
<evidence type="ECO:0000259" key="4">
    <source>
        <dbReference type="Pfam" id="PF23598"/>
    </source>
</evidence>
<feature type="domain" description="Disease resistance R13L4/SHOC-2-like LRR" evidence="4">
    <location>
        <begin position="231"/>
        <end position="422"/>
    </location>
</feature>
<evidence type="ECO:0008006" key="7">
    <source>
        <dbReference type="Google" id="ProtNLM"/>
    </source>
</evidence>
<protein>
    <recommendedName>
        <fullName evidence="7">Disease resistance RPP13-like protein 4</fullName>
    </recommendedName>
</protein>
<dbReference type="InterPro" id="IPR055414">
    <property type="entry name" value="LRR_R13L4/SHOC2-like"/>
</dbReference>
<dbReference type="Pfam" id="PF23559">
    <property type="entry name" value="WHD_DRP"/>
    <property type="match status" value="1"/>
</dbReference>
<keyword evidence="2" id="KW-0611">Plant defense</keyword>
<organism evidence="5 6">
    <name type="scientific">Rubus argutus</name>
    <name type="common">Southern blackberry</name>
    <dbReference type="NCBI Taxonomy" id="59490"/>
    <lineage>
        <taxon>Eukaryota</taxon>
        <taxon>Viridiplantae</taxon>
        <taxon>Streptophyta</taxon>
        <taxon>Embryophyta</taxon>
        <taxon>Tracheophyta</taxon>
        <taxon>Spermatophyta</taxon>
        <taxon>Magnoliopsida</taxon>
        <taxon>eudicotyledons</taxon>
        <taxon>Gunneridae</taxon>
        <taxon>Pentapetalae</taxon>
        <taxon>rosids</taxon>
        <taxon>fabids</taxon>
        <taxon>Rosales</taxon>
        <taxon>Rosaceae</taxon>
        <taxon>Rosoideae</taxon>
        <taxon>Rosoideae incertae sedis</taxon>
        <taxon>Rubus</taxon>
    </lineage>
</organism>
<dbReference type="InterPro" id="IPR036388">
    <property type="entry name" value="WH-like_DNA-bd_sf"/>
</dbReference>
<dbReference type="GO" id="GO:0098542">
    <property type="term" value="P:defense response to other organism"/>
    <property type="evidence" value="ECO:0007669"/>
    <property type="project" value="TreeGrafter"/>
</dbReference>
<comment type="caution">
    <text evidence="5">The sequence shown here is derived from an EMBL/GenBank/DDBJ whole genome shotgun (WGS) entry which is preliminary data.</text>
</comment>
<accession>A0AAW1YLN1</accession>
<dbReference type="InterPro" id="IPR044974">
    <property type="entry name" value="Disease_R_plants"/>
</dbReference>
<evidence type="ECO:0000256" key="2">
    <source>
        <dbReference type="ARBA" id="ARBA00022821"/>
    </source>
</evidence>
<dbReference type="Gene3D" id="3.80.10.10">
    <property type="entry name" value="Ribonuclease Inhibitor"/>
    <property type="match status" value="2"/>
</dbReference>
<dbReference type="AlphaFoldDB" id="A0AAW1YLN1"/>
<dbReference type="SUPFAM" id="SSF52047">
    <property type="entry name" value="RNI-like"/>
    <property type="match status" value="1"/>
</dbReference>
<dbReference type="Proteomes" id="UP001457282">
    <property type="component" value="Unassembled WGS sequence"/>
</dbReference>
<dbReference type="InterPro" id="IPR058922">
    <property type="entry name" value="WHD_DRP"/>
</dbReference>
<dbReference type="PANTHER" id="PTHR23155:SF1076">
    <property type="entry name" value="LEUCINE-RICH REPEAT (LRR) FAMILY PROTEIN-RELATED"/>
    <property type="match status" value="1"/>
</dbReference>
<gene>
    <name evidence="5" type="ORF">M0R45_005065</name>
</gene>
<evidence type="ECO:0000313" key="5">
    <source>
        <dbReference type="EMBL" id="KAK9949547.1"/>
    </source>
</evidence>
<keyword evidence="6" id="KW-1185">Reference proteome</keyword>
<dbReference type="Pfam" id="PF23598">
    <property type="entry name" value="LRR_14"/>
    <property type="match status" value="1"/>
</dbReference>
<evidence type="ECO:0000313" key="6">
    <source>
        <dbReference type="Proteomes" id="UP001457282"/>
    </source>
</evidence>
<dbReference type="PANTHER" id="PTHR23155">
    <property type="entry name" value="DISEASE RESISTANCE PROTEIN RP"/>
    <property type="match status" value="1"/>
</dbReference>
<evidence type="ECO:0000256" key="1">
    <source>
        <dbReference type="ARBA" id="ARBA00022737"/>
    </source>
</evidence>
<dbReference type="EMBL" id="JBEDUW010000001">
    <property type="protein sequence ID" value="KAK9949547.1"/>
    <property type="molecule type" value="Genomic_DNA"/>
</dbReference>
<feature type="domain" description="Disease resistance protein winged helix" evidence="3">
    <location>
        <begin position="48"/>
        <end position="118"/>
    </location>
</feature>
<sequence>MEMHAEIQIHREDAEDIFDRSDAMANIRRSYGDLQGTELKVCLLSLSIFPENSVIRKRPLIYWWIGEGFVTSTQEKTAEEIGEAIFGKLMRKDLIQPDSGESNCELLVKNCTMHPWIRRMLISLARKARLFNFDSRWPMMPSYSMSACRRACLISDKEDRIPQGNGLDTLLTVFNVNIQYLNLKQEWLEKLKRVEVLQLGRWQSSPKYHIEIEVEQRRFVGSSVEGILIGLGAQKHLKYLSLRGISRIIRLPDSILHLFSLEILDLRACHDLERLPSDISSLKRLTHLDVSDCYFLEGMPNGIQKLASLQVLKGFLIGSVEKTTSKLGDLAKLKKLRRLSIHMGNEAVVQSGELKKLKHISSLRHLKISWGAVSDDLKASVSKELLFPTDLEKLDLQGIPIEVVPEGLKPHNLKKLKKLYIRGGNLLSLYHMHDKNNEQWKVEILRLKFLTELTSDEEKLKEIFPLLKYWTMDTKPKS</sequence>
<name>A0AAW1YLN1_RUBAR</name>
<dbReference type="Gene3D" id="1.10.10.10">
    <property type="entry name" value="Winged helix-like DNA-binding domain superfamily/Winged helix DNA-binding domain"/>
    <property type="match status" value="1"/>
</dbReference>
<keyword evidence="1" id="KW-0677">Repeat</keyword>
<dbReference type="InterPro" id="IPR032675">
    <property type="entry name" value="LRR_dom_sf"/>
</dbReference>
<reference evidence="5 6" key="1">
    <citation type="journal article" date="2023" name="G3 (Bethesda)">
        <title>A chromosome-length genome assembly and annotation of blackberry (Rubus argutus, cv. 'Hillquist').</title>
        <authorList>
            <person name="Bruna T."/>
            <person name="Aryal R."/>
            <person name="Dudchenko O."/>
            <person name="Sargent D.J."/>
            <person name="Mead D."/>
            <person name="Buti M."/>
            <person name="Cavallini A."/>
            <person name="Hytonen T."/>
            <person name="Andres J."/>
            <person name="Pham M."/>
            <person name="Weisz D."/>
            <person name="Mascagni F."/>
            <person name="Usai G."/>
            <person name="Natali L."/>
            <person name="Bassil N."/>
            <person name="Fernandez G.E."/>
            <person name="Lomsadze A."/>
            <person name="Armour M."/>
            <person name="Olukolu B."/>
            <person name="Poorten T."/>
            <person name="Britton C."/>
            <person name="Davik J."/>
            <person name="Ashrafi H."/>
            <person name="Aiden E.L."/>
            <person name="Borodovsky M."/>
            <person name="Worthington M."/>
        </authorList>
    </citation>
    <scope>NUCLEOTIDE SEQUENCE [LARGE SCALE GENOMIC DNA]</scope>
    <source>
        <strain evidence="5">PI 553951</strain>
    </source>
</reference>
<proteinExistence type="predicted"/>
<dbReference type="FunFam" id="1.10.10.10:FF:000322">
    <property type="entry name" value="Probable disease resistance protein At1g63360"/>
    <property type="match status" value="1"/>
</dbReference>